<sequence length="288" mass="32226">MNLDAGQREQSFRDKFLGLLGNTDHGPIDCSRVMAVFAHPDDETIAMGGQLARLSGIRLLHVTDGAPACMRDAEANGFSRREDYAAARKRELAVAVGLAGVPREALLTPAVPDQTAAFRMPVLAHLLAATFSVRRTTLVITHAYEGGHPDHDATALAVHAACRMLEERNMPPPDILECPLYHAYHGDWVLQDFTPLPEADTPALVIKLGNEVAQVKRQMFHAHATQRRTLADFAFETERFRPAPCYDFSQLPNGGELLYEWYDWGLDGETWLRLAEEARRELELPRWF</sequence>
<dbReference type="Proteomes" id="UP001628091">
    <property type="component" value="Unassembled WGS sequence"/>
</dbReference>
<protein>
    <recommendedName>
        <fullName evidence="3">PIG-L family deacetylase</fullName>
    </recommendedName>
</protein>
<dbReference type="PANTHER" id="PTHR12993:SF30">
    <property type="entry name" value="N-ACETYL-ALPHA-D-GLUCOSAMINYL L-MALATE DEACETYLASE 1"/>
    <property type="match status" value="1"/>
</dbReference>
<organism evidence="1 2">
    <name type="scientific">Phyllobacterium phragmitis</name>
    <dbReference type="NCBI Taxonomy" id="2670329"/>
    <lineage>
        <taxon>Bacteria</taxon>
        <taxon>Pseudomonadati</taxon>
        <taxon>Pseudomonadota</taxon>
        <taxon>Alphaproteobacteria</taxon>
        <taxon>Hyphomicrobiales</taxon>
        <taxon>Phyllobacteriaceae</taxon>
        <taxon>Phyllobacterium</taxon>
    </lineage>
</organism>
<dbReference type="RefSeq" id="WP_407864021.1">
    <property type="nucleotide sequence ID" value="NZ_BAAFZP010000001.1"/>
</dbReference>
<accession>A0ABQ0GWT0</accession>
<dbReference type="InterPro" id="IPR003737">
    <property type="entry name" value="GlcNAc_PI_deacetylase-related"/>
</dbReference>
<keyword evidence="2" id="KW-1185">Reference proteome</keyword>
<proteinExistence type="predicted"/>
<comment type="caution">
    <text evidence="1">The sequence shown here is derived from an EMBL/GenBank/DDBJ whole genome shotgun (WGS) entry which is preliminary data.</text>
</comment>
<dbReference type="PANTHER" id="PTHR12993">
    <property type="entry name" value="N-ACETYLGLUCOSAMINYL-PHOSPHATIDYLINOSITOL DE-N-ACETYLASE-RELATED"/>
    <property type="match status" value="1"/>
</dbReference>
<dbReference type="SUPFAM" id="SSF102588">
    <property type="entry name" value="LmbE-like"/>
    <property type="match status" value="1"/>
</dbReference>
<name>A0ABQ0GWT0_9HYPH</name>
<dbReference type="Gene3D" id="3.40.50.10320">
    <property type="entry name" value="LmbE-like"/>
    <property type="match status" value="1"/>
</dbReference>
<evidence type="ECO:0000313" key="1">
    <source>
        <dbReference type="EMBL" id="GAB1581134.1"/>
    </source>
</evidence>
<evidence type="ECO:0008006" key="3">
    <source>
        <dbReference type="Google" id="ProtNLM"/>
    </source>
</evidence>
<evidence type="ECO:0000313" key="2">
    <source>
        <dbReference type="Proteomes" id="UP001628091"/>
    </source>
</evidence>
<gene>
    <name evidence="1" type="ORF">PPNSA23_10770</name>
</gene>
<dbReference type="Pfam" id="PF02585">
    <property type="entry name" value="PIG-L"/>
    <property type="match status" value="1"/>
</dbReference>
<dbReference type="InterPro" id="IPR024078">
    <property type="entry name" value="LmbE-like_dom_sf"/>
</dbReference>
<reference evidence="1 2" key="1">
    <citation type="submission" date="2024-10" db="EMBL/GenBank/DDBJ databases">
        <title>Isolation, draft genome sequencing and identification of Phyllobacterium sp. NSA23, isolated from leaf soil.</title>
        <authorList>
            <person name="Akita H."/>
        </authorList>
    </citation>
    <scope>NUCLEOTIDE SEQUENCE [LARGE SCALE GENOMIC DNA]</scope>
    <source>
        <strain evidence="1 2">NSA23</strain>
    </source>
</reference>
<dbReference type="EMBL" id="BAAFZP010000001">
    <property type="protein sequence ID" value="GAB1581134.1"/>
    <property type="molecule type" value="Genomic_DNA"/>
</dbReference>